<proteinExistence type="predicted"/>
<dbReference type="InterPro" id="IPR011761">
    <property type="entry name" value="ATP-grasp"/>
</dbReference>
<evidence type="ECO:0000256" key="3">
    <source>
        <dbReference type="ARBA" id="ARBA00022840"/>
    </source>
</evidence>
<dbReference type="Gene3D" id="3.40.50.20">
    <property type="match status" value="1"/>
</dbReference>
<name>A0A371R626_9CREN</name>
<dbReference type="EMBL" id="NMUF01000005">
    <property type="protein sequence ID" value="RFA99480.1"/>
    <property type="molecule type" value="Genomic_DNA"/>
</dbReference>
<dbReference type="InterPro" id="IPR004666">
    <property type="entry name" value="Rp_bS6_RimK/Lys_biosynth_LsyX"/>
</dbReference>
<comment type="caution">
    <text evidence="7">The sequence shown here is derived from an EMBL/GenBank/DDBJ whole genome shotgun (WGS) entry which is preliminary data.</text>
</comment>
<organism evidence="7 8">
    <name type="scientific">Pyrobaculum aerophilum</name>
    <dbReference type="NCBI Taxonomy" id="13773"/>
    <lineage>
        <taxon>Archaea</taxon>
        <taxon>Thermoproteota</taxon>
        <taxon>Thermoprotei</taxon>
        <taxon>Thermoproteales</taxon>
        <taxon>Thermoproteaceae</taxon>
        <taxon>Pyrobaculum</taxon>
    </lineage>
</organism>
<dbReference type="PANTHER" id="PTHR21621">
    <property type="entry name" value="RIBOSOMAL PROTEIN S6 MODIFICATION PROTEIN"/>
    <property type="match status" value="1"/>
</dbReference>
<dbReference type="GO" id="GO:0016879">
    <property type="term" value="F:ligase activity, forming carbon-nitrogen bonds"/>
    <property type="evidence" value="ECO:0007669"/>
    <property type="project" value="TreeGrafter"/>
</dbReference>
<evidence type="ECO:0000259" key="5">
    <source>
        <dbReference type="PROSITE" id="PS50975"/>
    </source>
</evidence>
<reference evidence="8 9" key="1">
    <citation type="submission" date="2017-07" db="EMBL/GenBank/DDBJ databases">
        <title>Draft genome sequence of aerobic hyperthermophilic archaea, Pyrobaculum aerophilum YKB31 and YKB32.</title>
        <authorList>
            <person name="Mochizuki T."/>
            <person name="Berliner A.J."/>
            <person name="Yoshida-Takashima Y."/>
            <person name="Takaki Y."/>
            <person name="Nunoura T."/>
            <person name="Takai K."/>
        </authorList>
    </citation>
    <scope>NUCLEOTIDE SEQUENCE [LARGE SCALE GENOMIC DNA]</scope>
    <source>
        <strain evidence="6 9">YKB31</strain>
        <strain evidence="7 8">YKB32</strain>
    </source>
</reference>
<dbReference type="Gene3D" id="3.30.1490.20">
    <property type="entry name" value="ATP-grasp fold, A domain"/>
    <property type="match status" value="1"/>
</dbReference>
<dbReference type="PROSITE" id="PS50975">
    <property type="entry name" value="ATP_GRASP"/>
    <property type="match status" value="1"/>
</dbReference>
<evidence type="ECO:0000313" key="8">
    <source>
        <dbReference type="Proteomes" id="UP000256877"/>
    </source>
</evidence>
<keyword evidence="1" id="KW-0479">Metal-binding</keyword>
<gene>
    <name evidence="6" type="ORF">CGL51_13965</name>
    <name evidence="7" type="ORF">CGL52_02755</name>
</gene>
<dbReference type="InterPro" id="IPR013815">
    <property type="entry name" value="ATP_grasp_subdomain_1"/>
</dbReference>
<dbReference type="SUPFAM" id="SSF56059">
    <property type="entry name" value="Glutathione synthetase ATP-binding domain-like"/>
    <property type="match status" value="1"/>
</dbReference>
<dbReference type="OrthoDB" id="33241at2157"/>
<dbReference type="Gene3D" id="3.30.470.20">
    <property type="entry name" value="ATP-grasp fold, B domain"/>
    <property type="match status" value="1"/>
</dbReference>
<evidence type="ECO:0000256" key="4">
    <source>
        <dbReference type="PROSITE-ProRule" id="PRU00409"/>
    </source>
</evidence>
<keyword evidence="7" id="KW-0436">Ligase</keyword>
<dbReference type="AlphaFoldDB" id="A0A371R626"/>
<keyword evidence="3 4" id="KW-0067">ATP-binding</keyword>
<protein>
    <submittedName>
        <fullName evidence="7">RimK family alpha-L-glutamate ligase</fullName>
    </submittedName>
</protein>
<dbReference type="NCBIfam" id="TIGR00768">
    <property type="entry name" value="rimK_fam"/>
    <property type="match status" value="1"/>
</dbReference>
<dbReference type="InterPro" id="IPR013651">
    <property type="entry name" value="ATP-grasp_RimK-type"/>
</dbReference>
<dbReference type="GO" id="GO:0005524">
    <property type="term" value="F:ATP binding"/>
    <property type="evidence" value="ECO:0007669"/>
    <property type="project" value="UniProtKB-UniRule"/>
</dbReference>
<evidence type="ECO:0000313" key="7">
    <source>
        <dbReference type="EMBL" id="RFA99480.1"/>
    </source>
</evidence>
<dbReference type="GO" id="GO:0046872">
    <property type="term" value="F:metal ion binding"/>
    <property type="evidence" value="ECO:0007669"/>
    <property type="project" value="UniProtKB-KW"/>
</dbReference>
<dbReference type="Proteomes" id="UP000256877">
    <property type="component" value="Unassembled WGS sequence"/>
</dbReference>
<feature type="domain" description="ATP-grasp" evidence="5">
    <location>
        <begin position="109"/>
        <end position="287"/>
    </location>
</feature>
<dbReference type="Proteomes" id="UP000257123">
    <property type="component" value="Unassembled WGS sequence"/>
</dbReference>
<sequence length="292" mass="32470">MAVAIVAESQTPDEPTRDIYFEVKKRGLPVRYIPIQRLSVKIYNGEAIVETRRGPLEPSAVVIRGLGYVIDTNTLMRRVSALRILERRGAVAINPVDALLNCRNKLETVYLLSKAGIPVPPTVATEDLYYGYVAARDMGRVVLKPIQGSRGYGAMMFEDAEQAFQVMRTLLIAKTPLYIQKYIEKPNRDIRIIVVDGRAIGCMYRVSSSWKTNIAQGALGVPCELNPELEELAVKATHTMGLIYSGVDIGEGKEGYVVFEVNASPDWRGFKQATGINPAVHIAEYIERVVKR</sequence>
<accession>A0A371R626</accession>
<dbReference type="Pfam" id="PF08443">
    <property type="entry name" value="RimK"/>
    <property type="match status" value="1"/>
</dbReference>
<evidence type="ECO:0000313" key="9">
    <source>
        <dbReference type="Proteomes" id="UP000257123"/>
    </source>
</evidence>
<dbReference type="EMBL" id="NMUE01000079">
    <property type="protein sequence ID" value="RFA92812.1"/>
    <property type="molecule type" value="Genomic_DNA"/>
</dbReference>
<dbReference type="GO" id="GO:0005737">
    <property type="term" value="C:cytoplasm"/>
    <property type="evidence" value="ECO:0007669"/>
    <property type="project" value="TreeGrafter"/>
</dbReference>
<dbReference type="RefSeq" id="WP_116422144.1">
    <property type="nucleotide sequence ID" value="NZ_NMUE01000079.1"/>
</dbReference>
<evidence type="ECO:0000256" key="2">
    <source>
        <dbReference type="ARBA" id="ARBA00022741"/>
    </source>
</evidence>
<evidence type="ECO:0000256" key="1">
    <source>
        <dbReference type="ARBA" id="ARBA00022723"/>
    </source>
</evidence>
<evidence type="ECO:0000313" key="6">
    <source>
        <dbReference type="EMBL" id="RFA92812.1"/>
    </source>
</evidence>
<keyword evidence="2 4" id="KW-0547">Nucleotide-binding</keyword>
<dbReference type="PANTHER" id="PTHR21621:SF0">
    <property type="entry name" value="BETA-CITRYLGLUTAMATE SYNTHASE B-RELATED"/>
    <property type="match status" value="1"/>
</dbReference>